<dbReference type="GO" id="GO:0015095">
    <property type="term" value="F:magnesium ion transmembrane transporter activity"/>
    <property type="evidence" value="ECO:0007669"/>
    <property type="project" value="InterPro"/>
</dbReference>
<evidence type="ECO:0000313" key="5">
    <source>
        <dbReference type="Proteomes" id="UP000198546"/>
    </source>
</evidence>
<dbReference type="Pfam" id="PF03448">
    <property type="entry name" value="MgtE_N"/>
    <property type="match status" value="1"/>
</dbReference>
<gene>
    <name evidence="4" type="ORF">SAMN04489747_2588</name>
</gene>
<dbReference type="InterPro" id="IPR006668">
    <property type="entry name" value="Mg_transptr_MgtE_intracell_dom"/>
</dbReference>
<dbReference type="SMART" id="SM00924">
    <property type="entry name" value="MgtE_N"/>
    <property type="match status" value="1"/>
</dbReference>
<evidence type="ECO:0000256" key="1">
    <source>
        <dbReference type="PROSITE-ProRule" id="PRU00703"/>
    </source>
</evidence>
<dbReference type="Pfam" id="PF00571">
    <property type="entry name" value="CBS"/>
    <property type="match status" value="1"/>
</dbReference>
<dbReference type="InterPro" id="IPR006669">
    <property type="entry name" value="MgtE_transporter"/>
</dbReference>
<dbReference type="OrthoDB" id="9764830at2"/>
<dbReference type="EMBL" id="LT629688">
    <property type="protein sequence ID" value="SDE13119.1"/>
    <property type="molecule type" value="Genomic_DNA"/>
</dbReference>
<dbReference type="Gene3D" id="2.30.30.240">
    <property type="entry name" value="PRC-barrel domain"/>
    <property type="match status" value="1"/>
</dbReference>
<dbReference type="InterPro" id="IPR038076">
    <property type="entry name" value="MgtE_N_sf"/>
</dbReference>
<evidence type="ECO:0000259" key="3">
    <source>
        <dbReference type="PROSITE" id="PS51371"/>
    </source>
</evidence>
<sequence>MSSTSIFVSRIRGLRVVDSDGDQIGKLRDVVVSVRSGTEAPRVRGLVIELFAKYRIFVPMLRVHSIDAVQVVISGVVNTRRFSRRDSETLVIEDLVDRSVTRRGEREPQVVFDVSVRQVRNRDWEVAEVALREAARSRFRRRGHSTIVSWRDIVFGAGPGAQDTEQMVADLEEMNSADIARELHDMTPARRADVVRALSDDTLADAMGELPEDEQVELISSLDMERAADVLEEMDADDAADLIAELAPELAERLLGEMQADDAEDVRRLLRYEESTAGGLMTPEPVIVATDATVADALALVRDEDLTPALASMVYVCRSPHETPTGAFVGGVHIQRLLREPPSLLVSGLIDSTLEPLQATASLAEVSRYFATYNLVSAPVVDEGSHLLGAVTVDDVLDHMLPEDWRGDQMDGVAPVDDDLRDQTTDTEGGARHGDPAQLR</sequence>
<reference evidence="4 5" key="1">
    <citation type="submission" date="2016-10" db="EMBL/GenBank/DDBJ databases">
        <authorList>
            <person name="de Groot N.N."/>
        </authorList>
    </citation>
    <scope>NUCLEOTIDE SEQUENCE [LARGE SCALE GENOMIC DNA]</scope>
    <source>
        <strain evidence="4 5">MON 2.2</strain>
    </source>
</reference>
<dbReference type="GO" id="GO:0016020">
    <property type="term" value="C:membrane"/>
    <property type="evidence" value="ECO:0007669"/>
    <property type="project" value="InterPro"/>
</dbReference>
<dbReference type="InterPro" id="IPR058838">
    <property type="entry name" value="SH3_actinomycetes"/>
</dbReference>
<dbReference type="Gene3D" id="3.10.580.10">
    <property type="entry name" value="CBS-domain"/>
    <property type="match status" value="1"/>
</dbReference>
<dbReference type="PANTHER" id="PTHR43773">
    <property type="entry name" value="MAGNESIUM TRANSPORTER MGTE"/>
    <property type="match status" value="1"/>
</dbReference>
<accession>A0A1G7AE91</accession>
<protein>
    <submittedName>
        <fullName evidence="4">Mg/Co/Ni transporter MgtE (Contains CBS domain)</fullName>
    </submittedName>
</protein>
<dbReference type="InterPro" id="IPR046342">
    <property type="entry name" value="CBS_dom_sf"/>
</dbReference>
<dbReference type="PROSITE" id="PS51371">
    <property type="entry name" value="CBS"/>
    <property type="match status" value="1"/>
</dbReference>
<dbReference type="InterPro" id="IPR011033">
    <property type="entry name" value="PRC_barrel-like_sf"/>
</dbReference>
<dbReference type="InterPro" id="IPR027275">
    <property type="entry name" value="PRC-brl_dom"/>
</dbReference>
<evidence type="ECO:0000256" key="2">
    <source>
        <dbReference type="SAM" id="MobiDB-lite"/>
    </source>
</evidence>
<dbReference type="PANTHER" id="PTHR43773:SF1">
    <property type="entry name" value="MAGNESIUM TRANSPORTER MGTE"/>
    <property type="match status" value="1"/>
</dbReference>
<dbReference type="Pfam" id="PF26205">
    <property type="entry name" value="SH3_actinomycetes"/>
    <property type="match status" value="1"/>
</dbReference>
<organism evidence="4 5">
    <name type="scientific">Auraticoccus monumenti</name>
    <dbReference type="NCBI Taxonomy" id="675864"/>
    <lineage>
        <taxon>Bacteria</taxon>
        <taxon>Bacillati</taxon>
        <taxon>Actinomycetota</taxon>
        <taxon>Actinomycetes</taxon>
        <taxon>Propionibacteriales</taxon>
        <taxon>Propionibacteriaceae</taxon>
        <taxon>Auraticoccus</taxon>
    </lineage>
</organism>
<proteinExistence type="predicted"/>
<dbReference type="SUPFAM" id="SSF158791">
    <property type="entry name" value="MgtE N-terminal domain-like"/>
    <property type="match status" value="1"/>
</dbReference>
<dbReference type="Proteomes" id="UP000198546">
    <property type="component" value="Chromosome i"/>
</dbReference>
<dbReference type="RefSeq" id="WP_090594127.1">
    <property type="nucleotide sequence ID" value="NZ_LT629688.1"/>
</dbReference>
<dbReference type="Pfam" id="PF05239">
    <property type="entry name" value="PRC"/>
    <property type="match status" value="1"/>
</dbReference>
<name>A0A1G7AE91_9ACTN</name>
<dbReference type="CDD" id="cd04606">
    <property type="entry name" value="CBS_pair_Mg_transporter"/>
    <property type="match status" value="1"/>
</dbReference>
<dbReference type="SUPFAM" id="SSF54631">
    <property type="entry name" value="CBS-domain pair"/>
    <property type="match status" value="1"/>
</dbReference>
<dbReference type="AlphaFoldDB" id="A0A1G7AE91"/>
<dbReference type="SUPFAM" id="SSF50346">
    <property type="entry name" value="PRC-barrel domain"/>
    <property type="match status" value="1"/>
</dbReference>
<keyword evidence="5" id="KW-1185">Reference proteome</keyword>
<dbReference type="STRING" id="675864.SAMN04489747_2588"/>
<feature type="region of interest" description="Disordered" evidence="2">
    <location>
        <begin position="404"/>
        <end position="440"/>
    </location>
</feature>
<feature type="domain" description="CBS" evidence="3">
    <location>
        <begin position="350"/>
        <end position="409"/>
    </location>
</feature>
<dbReference type="InterPro" id="IPR000644">
    <property type="entry name" value="CBS_dom"/>
</dbReference>
<dbReference type="Gene3D" id="1.25.60.10">
    <property type="entry name" value="MgtE N-terminal domain-like"/>
    <property type="match status" value="1"/>
</dbReference>
<feature type="compositionally biased region" description="Basic and acidic residues" evidence="2">
    <location>
        <begin position="421"/>
        <end position="440"/>
    </location>
</feature>
<keyword evidence="1" id="KW-0129">CBS domain</keyword>
<evidence type="ECO:0000313" key="4">
    <source>
        <dbReference type="EMBL" id="SDE13119.1"/>
    </source>
</evidence>